<dbReference type="Gene3D" id="3.30.1950.10">
    <property type="entry name" value="wza like domain"/>
    <property type="match status" value="1"/>
</dbReference>
<organism evidence="8 9">
    <name type="scientific">Sinorhizobium alkalisoli</name>
    <dbReference type="NCBI Taxonomy" id="1752398"/>
    <lineage>
        <taxon>Bacteria</taxon>
        <taxon>Pseudomonadati</taxon>
        <taxon>Pseudomonadota</taxon>
        <taxon>Alphaproteobacteria</taxon>
        <taxon>Hyphomicrobiales</taxon>
        <taxon>Rhizobiaceae</taxon>
        <taxon>Sinorhizobium/Ensifer group</taxon>
        <taxon>Sinorhizobium</taxon>
    </lineage>
</organism>
<feature type="signal peptide" evidence="4">
    <location>
        <begin position="1"/>
        <end position="22"/>
    </location>
</feature>
<feature type="region of interest" description="Disordered" evidence="3">
    <location>
        <begin position="405"/>
        <end position="426"/>
    </location>
</feature>
<dbReference type="InterPro" id="IPR003715">
    <property type="entry name" value="Poly_export_N"/>
</dbReference>
<evidence type="ECO:0000256" key="2">
    <source>
        <dbReference type="SAM" id="Coils"/>
    </source>
</evidence>
<dbReference type="Pfam" id="PF10531">
    <property type="entry name" value="SLBB"/>
    <property type="match status" value="1"/>
</dbReference>
<dbReference type="EMBL" id="LYBW01000061">
    <property type="protein sequence ID" value="ODR89675.1"/>
    <property type="molecule type" value="Genomic_DNA"/>
</dbReference>
<reference evidence="9" key="1">
    <citation type="submission" date="2016-05" db="EMBL/GenBank/DDBJ databases">
        <authorList>
            <person name="Li Y."/>
        </authorList>
    </citation>
    <scope>NUCLEOTIDE SEQUENCE [LARGE SCALE GENOMIC DNA]</scope>
    <source>
        <strain evidence="9">YIC4027</strain>
    </source>
</reference>
<feature type="domain" description="AprE-like long alpha-helical hairpin" evidence="7">
    <location>
        <begin position="150"/>
        <end position="338"/>
    </location>
</feature>
<feature type="domain" description="Soluble ligand binding" evidence="6">
    <location>
        <begin position="102"/>
        <end position="137"/>
    </location>
</feature>
<keyword evidence="2" id="KW-0175">Coiled coil</keyword>
<sequence>MQQGFRAAVFVLALLAAGSSRADGYELDTGDIVRVSVLGEAAYPMEVVVDDRGSISLPLLGDIRARGLTTLSLSQEIQRSFQERQLILDPFVKVEIGQYRPFFISGAVARPGSYAYQPGITVRHALAIAGGFRPTTAGETVPALTIADLRSERANLTIEEYRLKVRLARLHAEGRLKEALLAPPDPPIELGEGLIADIVATEQAQLRARLIAFHSDVSHLEASIKRMKKQAKMVATAKDEREAAMKSQLDELESVKTLRQKGLMTNSNVMALERAHNNYRVDLAQAELQETRAQQDILNLESELRKKRQDREFQVISDIQDTQVSLAKLRSQLKYVTDKLLFVFEYGEHRSFEELHDSVKISIFRRNYQGARDLVADENTEVRAGDAIEVSVVANKGFYVPGAAQSGRAGSADGAARQAHGRLTGH</sequence>
<evidence type="ECO:0000256" key="1">
    <source>
        <dbReference type="ARBA" id="ARBA00022729"/>
    </source>
</evidence>
<keyword evidence="1 4" id="KW-0732">Signal</keyword>
<comment type="caution">
    <text evidence="8">The sequence shown here is derived from an EMBL/GenBank/DDBJ whole genome shotgun (WGS) entry which is preliminary data.</text>
</comment>
<dbReference type="GO" id="GO:0015159">
    <property type="term" value="F:polysaccharide transmembrane transporter activity"/>
    <property type="evidence" value="ECO:0007669"/>
    <property type="project" value="InterPro"/>
</dbReference>
<feature type="coiled-coil region" evidence="2">
    <location>
        <begin position="269"/>
        <end position="310"/>
    </location>
</feature>
<dbReference type="InterPro" id="IPR049712">
    <property type="entry name" value="Poly_export"/>
</dbReference>
<dbReference type="PANTHER" id="PTHR33619:SF3">
    <property type="entry name" value="POLYSACCHARIDE EXPORT PROTEIN GFCE-RELATED"/>
    <property type="match status" value="1"/>
</dbReference>
<evidence type="ECO:0000256" key="3">
    <source>
        <dbReference type="SAM" id="MobiDB-lite"/>
    </source>
</evidence>
<proteinExistence type="predicted"/>
<feature type="compositionally biased region" description="Low complexity" evidence="3">
    <location>
        <begin position="405"/>
        <end position="418"/>
    </location>
</feature>
<protein>
    <submittedName>
        <fullName evidence="8">Exopolysaccharide biosynthesis protein</fullName>
    </submittedName>
</protein>
<evidence type="ECO:0000313" key="9">
    <source>
        <dbReference type="Proteomes" id="UP000094342"/>
    </source>
</evidence>
<accession>A0A1E3V878</accession>
<dbReference type="PANTHER" id="PTHR33619">
    <property type="entry name" value="POLYSACCHARIDE EXPORT PROTEIN GFCE-RELATED"/>
    <property type="match status" value="1"/>
</dbReference>
<keyword evidence="9" id="KW-1185">Reference proteome</keyword>
<dbReference type="InterPro" id="IPR019554">
    <property type="entry name" value="Soluble_ligand-bd"/>
</dbReference>
<dbReference type="Proteomes" id="UP000094342">
    <property type="component" value="Unassembled WGS sequence"/>
</dbReference>
<evidence type="ECO:0000259" key="5">
    <source>
        <dbReference type="Pfam" id="PF02563"/>
    </source>
</evidence>
<evidence type="ECO:0000313" key="8">
    <source>
        <dbReference type="EMBL" id="ODR89675.1"/>
    </source>
</evidence>
<dbReference type="Pfam" id="PF02563">
    <property type="entry name" value="Poly_export"/>
    <property type="match status" value="1"/>
</dbReference>
<feature type="domain" description="Polysaccharide export protein N-terminal" evidence="5">
    <location>
        <begin position="22"/>
        <end position="96"/>
    </location>
</feature>
<gene>
    <name evidence="8" type="ORF">A8M32_19785</name>
</gene>
<evidence type="ECO:0000259" key="7">
    <source>
        <dbReference type="Pfam" id="PF25994"/>
    </source>
</evidence>
<dbReference type="Pfam" id="PF25994">
    <property type="entry name" value="HH_AprE"/>
    <property type="match status" value="1"/>
</dbReference>
<dbReference type="STRING" id="1752398.A8M32_19785"/>
<evidence type="ECO:0000256" key="4">
    <source>
        <dbReference type="SAM" id="SignalP"/>
    </source>
</evidence>
<dbReference type="InterPro" id="IPR058781">
    <property type="entry name" value="HH_AprE-like"/>
</dbReference>
<evidence type="ECO:0000259" key="6">
    <source>
        <dbReference type="Pfam" id="PF10531"/>
    </source>
</evidence>
<feature type="chain" id="PRO_5009138026" evidence="4">
    <location>
        <begin position="23"/>
        <end position="426"/>
    </location>
</feature>
<dbReference type="AlphaFoldDB" id="A0A1E3V878"/>
<name>A0A1E3V878_9HYPH</name>